<evidence type="ECO:0000256" key="4">
    <source>
        <dbReference type="ARBA" id="ARBA00022656"/>
    </source>
</evidence>
<dbReference type="SUPFAM" id="SSF57190">
    <property type="entry name" value="Colipase-like"/>
    <property type="match status" value="1"/>
</dbReference>
<organism evidence="9 10">
    <name type="scientific">Branchiostoma belcheri</name>
    <name type="common">Amphioxus</name>
    <dbReference type="NCBI Taxonomy" id="7741"/>
    <lineage>
        <taxon>Eukaryota</taxon>
        <taxon>Metazoa</taxon>
        <taxon>Chordata</taxon>
        <taxon>Cephalochordata</taxon>
        <taxon>Leptocardii</taxon>
        <taxon>Amphioxiformes</taxon>
        <taxon>Branchiostomatidae</taxon>
        <taxon>Branchiostoma</taxon>
    </lineage>
</organism>
<evidence type="ECO:0000256" key="2">
    <source>
        <dbReference type="ARBA" id="ARBA00006999"/>
    </source>
</evidence>
<keyword evidence="6" id="KW-1213">G-protein coupled receptor impairing toxin</keyword>
<keyword evidence="4" id="KW-0800">Toxin</keyword>
<dbReference type="GO" id="GO:0090729">
    <property type="term" value="F:toxin activity"/>
    <property type="evidence" value="ECO:0007669"/>
    <property type="project" value="UniProtKB-KW"/>
</dbReference>
<evidence type="ECO:0000256" key="1">
    <source>
        <dbReference type="ARBA" id="ARBA00004613"/>
    </source>
</evidence>
<keyword evidence="7" id="KW-0732">Signal</keyword>
<evidence type="ECO:0000313" key="10">
    <source>
        <dbReference type="RefSeq" id="XP_019643789.1"/>
    </source>
</evidence>
<dbReference type="PANTHER" id="PTHR18821">
    <property type="entry name" value="PROKINETICIN"/>
    <property type="match status" value="1"/>
</dbReference>
<evidence type="ECO:0000256" key="6">
    <source>
        <dbReference type="ARBA" id="ARBA00023259"/>
    </source>
</evidence>
<feature type="signal peptide" evidence="7">
    <location>
        <begin position="1"/>
        <end position="25"/>
    </location>
</feature>
<evidence type="ECO:0000256" key="5">
    <source>
        <dbReference type="ARBA" id="ARBA00023157"/>
    </source>
</evidence>
<keyword evidence="9" id="KW-1185">Reference proteome</keyword>
<comment type="similarity">
    <text evidence="2">Belongs to the AVIT (prokineticin) family.</text>
</comment>
<dbReference type="Pfam" id="PF06607">
    <property type="entry name" value="Prokineticin"/>
    <property type="match status" value="1"/>
</dbReference>
<dbReference type="GeneID" id="109484874"/>
<feature type="domain" description="Prokineticin" evidence="8">
    <location>
        <begin position="12"/>
        <end position="106"/>
    </location>
</feature>
<dbReference type="PANTHER" id="PTHR18821:SF2">
    <property type="entry name" value="DICKKOPF-RELATED PROTEIN 3-LIKE"/>
    <property type="match status" value="1"/>
</dbReference>
<feature type="chain" id="PRO_5028339895" evidence="7">
    <location>
        <begin position="26"/>
        <end position="121"/>
    </location>
</feature>
<comment type="subcellular location">
    <subcellularLocation>
        <location evidence="1">Secreted</location>
    </subcellularLocation>
</comment>
<dbReference type="Gene3D" id="2.10.80.10">
    <property type="entry name" value="Lipase, subunit A"/>
    <property type="match status" value="1"/>
</dbReference>
<dbReference type="InterPro" id="IPR009523">
    <property type="entry name" value="Prokineticin"/>
</dbReference>
<dbReference type="OrthoDB" id="9974728at2759"/>
<dbReference type="InterPro" id="IPR023569">
    <property type="entry name" value="Prokineticin_domain"/>
</dbReference>
<proteinExistence type="inferred from homology"/>
<evidence type="ECO:0000256" key="7">
    <source>
        <dbReference type="SAM" id="SignalP"/>
    </source>
</evidence>
<keyword evidence="5" id="KW-1015">Disulfide bond</keyword>
<reference evidence="10" key="1">
    <citation type="submission" date="2025-08" db="UniProtKB">
        <authorList>
            <consortium name="RefSeq"/>
        </authorList>
    </citation>
    <scope>IDENTIFICATION</scope>
    <source>
        <tissue evidence="10">Gonad</tissue>
    </source>
</reference>
<protein>
    <submittedName>
        <fullName evidence="10">Toxin MIT1-like</fullName>
    </submittedName>
</protein>
<dbReference type="Proteomes" id="UP000515135">
    <property type="component" value="Unplaced"/>
</dbReference>
<dbReference type="AlphaFoldDB" id="A0A6P5AC12"/>
<evidence type="ECO:0000256" key="3">
    <source>
        <dbReference type="ARBA" id="ARBA00022525"/>
    </source>
</evidence>
<evidence type="ECO:0000259" key="8">
    <source>
        <dbReference type="Pfam" id="PF06607"/>
    </source>
</evidence>
<evidence type="ECO:0000313" key="9">
    <source>
        <dbReference type="Proteomes" id="UP000515135"/>
    </source>
</evidence>
<gene>
    <name evidence="10" type="primary">LOC109484874</name>
</gene>
<accession>A0A6P5AC12</accession>
<dbReference type="KEGG" id="bbel:109484874"/>
<name>A0A6P5AC12_BRABE</name>
<sequence>MTVGQALRVAVATILFTQFVVQASGAIVMTGVCQNDVECIAERGQGSCCAPFVTSGILSGIPVCKPPATEGDDCHLITEAFIPYPHTGPRYYWQCPCGTGLRCIPVRRGEVIGKCWRLRRG</sequence>
<dbReference type="RefSeq" id="XP_019643789.1">
    <property type="nucleotide sequence ID" value="XM_019788230.1"/>
</dbReference>
<dbReference type="GO" id="GO:0005576">
    <property type="term" value="C:extracellular region"/>
    <property type="evidence" value="ECO:0007669"/>
    <property type="project" value="UniProtKB-SubCell"/>
</dbReference>
<keyword evidence="3" id="KW-0964">Secreted</keyword>